<feature type="region of interest" description="Disordered" evidence="1">
    <location>
        <begin position="59"/>
        <end position="81"/>
    </location>
</feature>
<name>A0A7S0TZE9_HEMAN</name>
<dbReference type="AlphaFoldDB" id="A0A7S0TZE9"/>
<dbReference type="EMBL" id="HBFK01018318">
    <property type="protein sequence ID" value="CAD8744814.1"/>
    <property type="molecule type" value="Transcribed_RNA"/>
</dbReference>
<feature type="compositionally biased region" description="Gly residues" evidence="1">
    <location>
        <begin position="69"/>
        <end position="79"/>
    </location>
</feature>
<feature type="region of interest" description="Disordered" evidence="1">
    <location>
        <begin position="153"/>
        <end position="174"/>
    </location>
</feature>
<proteinExistence type="predicted"/>
<evidence type="ECO:0000256" key="1">
    <source>
        <dbReference type="SAM" id="MobiDB-lite"/>
    </source>
</evidence>
<protein>
    <submittedName>
        <fullName evidence="2">Uncharacterized protein</fullName>
    </submittedName>
</protein>
<reference evidence="2" key="1">
    <citation type="submission" date="2021-01" db="EMBL/GenBank/DDBJ databases">
        <authorList>
            <person name="Corre E."/>
            <person name="Pelletier E."/>
            <person name="Niang G."/>
            <person name="Scheremetjew M."/>
            <person name="Finn R."/>
            <person name="Kale V."/>
            <person name="Holt S."/>
            <person name="Cochrane G."/>
            <person name="Meng A."/>
            <person name="Brown T."/>
            <person name="Cohen L."/>
        </authorList>
    </citation>
    <scope>NUCLEOTIDE SEQUENCE</scope>
    <source>
        <strain evidence="2">CCMP441</strain>
    </source>
</reference>
<evidence type="ECO:0000313" key="2">
    <source>
        <dbReference type="EMBL" id="CAD8744814.1"/>
    </source>
</evidence>
<accession>A0A7S0TZE9</accession>
<sequence length="283" mass="30647">MDSHAVASREAFRHRPASWRRTLAVSLAATALCVAAVAVVASSGGGGRDELAGVMVSRPRSWSGDERGGGGGDHGGGAGREQQLAGYADEQQLALFNPHYDLDGPGGDRRSEVPHGRMKLQQGLETALAGARMGHSRLSSHPRAQRERADMLFNPSADPDAPGHTDDSSRFPLEPTALSKKFASRLRLKTQVDMLANRQDLDALNAANHDVKKKIAKKLEAMPAKPTLNALTRKLEEGLKNGADPAKLIAETRHEEEKYHAAIQGVNRLKHKLTNHKKTFEFP</sequence>
<organism evidence="2">
    <name type="scientific">Hemiselmis andersenii</name>
    <name type="common">Cryptophyte alga</name>
    <dbReference type="NCBI Taxonomy" id="464988"/>
    <lineage>
        <taxon>Eukaryota</taxon>
        <taxon>Cryptophyceae</taxon>
        <taxon>Cryptomonadales</taxon>
        <taxon>Hemiselmidaceae</taxon>
        <taxon>Hemiselmis</taxon>
    </lineage>
</organism>
<gene>
    <name evidence="2" type="ORF">HAND1043_LOCUS11309</name>
</gene>